<evidence type="ECO:0000313" key="1">
    <source>
        <dbReference type="EMBL" id="QGY45658.1"/>
    </source>
</evidence>
<organism evidence="1 2">
    <name type="scientific">Maribellus comscasis</name>
    <dbReference type="NCBI Taxonomy" id="2681766"/>
    <lineage>
        <taxon>Bacteria</taxon>
        <taxon>Pseudomonadati</taxon>
        <taxon>Bacteroidota</taxon>
        <taxon>Bacteroidia</taxon>
        <taxon>Marinilabiliales</taxon>
        <taxon>Prolixibacteraceae</taxon>
        <taxon>Maribellus</taxon>
    </lineage>
</organism>
<dbReference type="PROSITE" id="PS51257">
    <property type="entry name" value="PROKAR_LIPOPROTEIN"/>
    <property type="match status" value="1"/>
</dbReference>
<accession>A0A6I6JX37</accession>
<protein>
    <submittedName>
        <fullName evidence="1">DUF4270 family protein</fullName>
    </submittedName>
</protein>
<reference evidence="1 2" key="1">
    <citation type="submission" date="2019-11" db="EMBL/GenBank/DDBJ databases">
        <authorList>
            <person name="Zheng R.K."/>
            <person name="Sun C.M."/>
        </authorList>
    </citation>
    <scope>NUCLEOTIDE SEQUENCE [LARGE SCALE GENOMIC DNA]</scope>
    <source>
        <strain evidence="1 2">WC007</strain>
    </source>
</reference>
<dbReference type="EMBL" id="CP046401">
    <property type="protein sequence ID" value="QGY45658.1"/>
    <property type="molecule type" value="Genomic_DNA"/>
</dbReference>
<sequence length="438" mass="49961">MNRNIFPLLIILYLFISCTDENDLDLVSIGDNFISSQTHVVIVDSFSLKLSTFIIDSIPANSPDNLLVGRYSDALFGEVSSTSYFQVNAPTYAGIDDDAIFDSLTLVLDYDGLSYGDTTKERTIFVHEVLEEIEETDDSYIYNTSKFKFNDVPLGSIKFTPEPNKDDSLEIRLDDNWGMTLMQMMKDNADEISTADDFLDYFKGVALVPGDEDASLLSFKSTDSLINIVLYTHLKGQTRTETSYRLPMYSAETCFNNVVADRTETFIGNLTTQKENISSAQTDNKSYIQAGTGIVTRLDFTGLEKIMELDTRNVLYKAELILRPAPDSDEQIDFPEELMLYTTDEYNRLTAEVQNDNDETLLADFYFDDMYREDIHYTFDITDFIMDELSDSYFNPENGLIITFPSETFQSTGQRLVIDARSGDNYRPTLKLYFLMYE</sequence>
<dbReference type="Pfam" id="PF14092">
    <property type="entry name" value="DUF4270"/>
    <property type="match status" value="1"/>
</dbReference>
<name>A0A6I6JX37_9BACT</name>
<dbReference type="InterPro" id="IPR025366">
    <property type="entry name" value="DUF4270"/>
</dbReference>
<dbReference type="KEGG" id="mcos:GM418_18875"/>
<dbReference type="AlphaFoldDB" id="A0A6I6JX37"/>
<proteinExistence type="predicted"/>
<dbReference type="Proteomes" id="UP000428260">
    <property type="component" value="Chromosome"/>
</dbReference>
<dbReference type="RefSeq" id="WP_158868801.1">
    <property type="nucleotide sequence ID" value="NZ_CP046401.1"/>
</dbReference>
<evidence type="ECO:0000313" key="2">
    <source>
        <dbReference type="Proteomes" id="UP000428260"/>
    </source>
</evidence>
<keyword evidence="2" id="KW-1185">Reference proteome</keyword>
<gene>
    <name evidence="1" type="ORF">GM418_18875</name>
</gene>